<gene>
    <name evidence="14" type="ORF">BJ983_005743</name>
</gene>
<dbReference type="Gene3D" id="3.50.30.40">
    <property type="entry name" value="Ribonuclease E inhibitor RraA/RraA-like"/>
    <property type="match status" value="1"/>
</dbReference>
<comment type="caution">
    <text evidence="14">The sequence shown here is derived from an EMBL/GenBank/DDBJ whole genome shotgun (WGS) entry which is preliminary data.</text>
</comment>
<evidence type="ECO:0000313" key="14">
    <source>
        <dbReference type="EMBL" id="NYD39641.1"/>
    </source>
</evidence>
<protein>
    <recommendedName>
        <fullName evidence="7">Putative 4-hydroxy-4-methyl-2-oxoglutarate aldolase</fullName>
        <ecNumber evidence="6">4.1.1.112</ecNumber>
        <ecNumber evidence="5">4.1.3.17</ecNumber>
    </recommendedName>
    <alternativeName>
        <fullName evidence="11">Oxaloacetate decarboxylase</fullName>
    </alternativeName>
    <alternativeName>
        <fullName evidence="9">Regulator of ribonuclease activity homolog</fullName>
    </alternativeName>
    <alternativeName>
        <fullName evidence="10">RraA-like protein</fullName>
    </alternativeName>
</protein>
<evidence type="ECO:0000256" key="2">
    <source>
        <dbReference type="ARBA" id="ARBA00001968"/>
    </source>
</evidence>
<feature type="binding site" evidence="13">
    <location>
        <position position="124"/>
    </location>
    <ligand>
        <name>Mg(2+)</name>
        <dbReference type="ChEBI" id="CHEBI:18420"/>
    </ligand>
</feature>
<dbReference type="GO" id="GO:0046872">
    <property type="term" value="F:metal ion binding"/>
    <property type="evidence" value="ECO:0007669"/>
    <property type="project" value="UniProtKB-KW"/>
</dbReference>
<dbReference type="EC" id="4.1.3.17" evidence="5"/>
<evidence type="ECO:0000313" key="15">
    <source>
        <dbReference type="Proteomes" id="UP000535890"/>
    </source>
</evidence>
<dbReference type="EC" id="4.1.1.112" evidence="6"/>
<dbReference type="InterPro" id="IPR005493">
    <property type="entry name" value="RraA/RraA-like"/>
</dbReference>
<comment type="cofactor">
    <cofactor evidence="13">
        <name>Mg(2+)</name>
        <dbReference type="ChEBI" id="CHEBI:18420"/>
    </cofactor>
</comment>
<reference evidence="14 15" key="1">
    <citation type="submission" date="2020-07" db="EMBL/GenBank/DDBJ databases">
        <title>Sequencing the genomes of 1000 actinobacteria strains.</title>
        <authorList>
            <person name="Klenk H.-P."/>
        </authorList>
    </citation>
    <scope>NUCLEOTIDE SEQUENCE [LARGE SCALE GENOMIC DNA]</scope>
    <source>
        <strain evidence="14 15">DSM 45772</strain>
    </source>
</reference>
<evidence type="ECO:0000256" key="5">
    <source>
        <dbReference type="ARBA" id="ARBA00012213"/>
    </source>
</evidence>
<name>A0A7Y9E1X8_9PSEU</name>
<dbReference type="PANTHER" id="PTHR33254:SF4">
    <property type="entry name" value="4-HYDROXY-4-METHYL-2-OXOGLUTARATE ALDOLASE 3-RELATED"/>
    <property type="match status" value="1"/>
</dbReference>
<evidence type="ECO:0000256" key="8">
    <source>
        <dbReference type="ARBA" id="ARBA00025046"/>
    </source>
</evidence>
<dbReference type="PANTHER" id="PTHR33254">
    <property type="entry name" value="4-HYDROXY-4-METHYL-2-OXOGLUTARATE ALDOLASE 3-RELATED"/>
    <property type="match status" value="1"/>
</dbReference>
<evidence type="ECO:0000256" key="6">
    <source>
        <dbReference type="ARBA" id="ARBA00012947"/>
    </source>
</evidence>
<comment type="cofactor">
    <cofactor evidence="2">
        <name>a divalent metal cation</name>
        <dbReference type="ChEBI" id="CHEBI:60240"/>
    </cofactor>
</comment>
<dbReference type="GO" id="GO:0047443">
    <property type="term" value="F:4-hydroxy-4-methyl-2-oxoglutarate aldolase activity"/>
    <property type="evidence" value="ECO:0007669"/>
    <property type="project" value="UniProtKB-EC"/>
</dbReference>
<keyword evidence="13" id="KW-0460">Magnesium</keyword>
<comment type="subunit">
    <text evidence="4">Homotrimer.</text>
</comment>
<sequence>MSKAHPQQWTINDDDHRPDPAAVAALAAFPTTQIADCGGPVSVVGPGIVRQAGGRDFCGPALTVWTKPGDILFLLKAPDLARAGDVLVVDGGGRTDAAVLGDIMSGALARIGAVGIAIDGVIRDADGIDGIGLPVFARGVYPTTASNEGPGAINVDVVLGGVAVRPGDVVRGDASGLVVVPREHVEEVVRLTQAVEDRERVWLDAMEQGAGLAEATGIDDVIRARREAVGVHLP</sequence>
<keyword evidence="13" id="KW-0479">Metal-binding</keyword>
<comment type="similarity">
    <text evidence="3">Belongs to the class II aldolase/RraA-like family.</text>
</comment>
<dbReference type="CDD" id="cd16841">
    <property type="entry name" value="RraA_family"/>
    <property type="match status" value="1"/>
</dbReference>
<evidence type="ECO:0000256" key="10">
    <source>
        <dbReference type="ARBA" id="ARBA00030169"/>
    </source>
</evidence>
<dbReference type="RefSeq" id="WP_179796935.1">
    <property type="nucleotide sequence ID" value="NZ_BAABHP010000023.1"/>
</dbReference>
<evidence type="ECO:0000256" key="9">
    <source>
        <dbReference type="ARBA" id="ARBA00029596"/>
    </source>
</evidence>
<comment type="function">
    <text evidence="8">Catalyzes the aldol cleavage of 4-hydroxy-4-methyl-2-oxoglutarate (HMG) into 2 molecules of pyruvate. Also contains a secondary oxaloacetate (OAA) decarboxylase activity due to the common pyruvate enolate transition state formed following C-C bond cleavage in the retro-aldol and decarboxylation reactions.</text>
</comment>
<evidence type="ECO:0000256" key="3">
    <source>
        <dbReference type="ARBA" id="ARBA00008621"/>
    </source>
</evidence>
<feature type="binding site" evidence="13">
    <location>
        <begin position="101"/>
        <end position="104"/>
    </location>
    <ligand>
        <name>substrate</name>
    </ligand>
</feature>
<evidence type="ECO:0000256" key="4">
    <source>
        <dbReference type="ARBA" id="ARBA00011233"/>
    </source>
</evidence>
<evidence type="ECO:0000256" key="12">
    <source>
        <dbReference type="ARBA" id="ARBA00047973"/>
    </source>
</evidence>
<feature type="binding site" evidence="13">
    <location>
        <position position="123"/>
    </location>
    <ligand>
        <name>substrate</name>
    </ligand>
</feature>
<comment type="catalytic activity">
    <reaction evidence="12">
        <text>oxaloacetate + H(+) = pyruvate + CO2</text>
        <dbReference type="Rhea" id="RHEA:15641"/>
        <dbReference type="ChEBI" id="CHEBI:15361"/>
        <dbReference type="ChEBI" id="CHEBI:15378"/>
        <dbReference type="ChEBI" id="CHEBI:16452"/>
        <dbReference type="ChEBI" id="CHEBI:16526"/>
        <dbReference type="EC" id="4.1.1.112"/>
    </reaction>
</comment>
<proteinExistence type="inferred from homology"/>
<evidence type="ECO:0000256" key="11">
    <source>
        <dbReference type="ARBA" id="ARBA00032305"/>
    </source>
</evidence>
<dbReference type="SUPFAM" id="SSF89562">
    <property type="entry name" value="RraA-like"/>
    <property type="match status" value="1"/>
</dbReference>
<accession>A0A7Y9E1X8</accession>
<organism evidence="14 15">
    <name type="scientific">Actinomycetospora corticicola</name>
    <dbReference type="NCBI Taxonomy" id="663602"/>
    <lineage>
        <taxon>Bacteria</taxon>
        <taxon>Bacillati</taxon>
        <taxon>Actinomycetota</taxon>
        <taxon>Actinomycetes</taxon>
        <taxon>Pseudonocardiales</taxon>
        <taxon>Pseudonocardiaceae</taxon>
        <taxon>Actinomycetospora</taxon>
    </lineage>
</organism>
<evidence type="ECO:0000256" key="13">
    <source>
        <dbReference type="PIRSR" id="PIRSR605493-1"/>
    </source>
</evidence>
<dbReference type="GO" id="GO:0008948">
    <property type="term" value="F:oxaloacetate decarboxylase activity"/>
    <property type="evidence" value="ECO:0007669"/>
    <property type="project" value="UniProtKB-EC"/>
</dbReference>
<evidence type="ECO:0000256" key="1">
    <source>
        <dbReference type="ARBA" id="ARBA00001342"/>
    </source>
</evidence>
<comment type="catalytic activity">
    <reaction evidence="1">
        <text>4-hydroxy-4-methyl-2-oxoglutarate = 2 pyruvate</text>
        <dbReference type="Rhea" id="RHEA:22748"/>
        <dbReference type="ChEBI" id="CHEBI:15361"/>
        <dbReference type="ChEBI" id="CHEBI:58276"/>
        <dbReference type="EC" id="4.1.3.17"/>
    </reaction>
</comment>
<evidence type="ECO:0000256" key="7">
    <source>
        <dbReference type="ARBA" id="ARBA00016549"/>
    </source>
</evidence>
<keyword evidence="15" id="KW-1185">Reference proteome</keyword>
<dbReference type="InterPro" id="IPR036704">
    <property type="entry name" value="RraA/RraA-like_sf"/>
</dbReference>
<dbReference type="Proteomes" id="UP000535890">
    <property type="component" value="Unassembled WGS sequence"/>
</dbReference>
<dbReference type="EMBL" id="JACCBN010000001">
    <property type="protein sequence ID" value="NYD39641.1"/>
    <property type="molecule type" value="Genomic_DNA"/>
</dbReference>
<dbReference type="AlphaFoldDB" id="A0A7Y9E1X8"/>
<dbReference type="Pfam" id="PF03737">
    <property type="entry name" value="RraA-like"/>
    <property type="match status" value="1"/>
</dbReference>